<evidence type="ECO:0000313" key="5">
    <source>
        <dbReference type="RefSeq" id="XP_060030150.1"/>
    </source>
</evidence>
<evidence type="ECO:0000313" key="3">
    <source>
        <dbReference type="Proteomes" id="UP001652624"/>
    </source>
</evidence>
<keyword evidence="1" id="KW-0472">Membrane</keyword>
<evidence type="ECO:0000256" key="2">
    <source>
        <dbReference type="SAM" id="SignalP"/>
    </source>
</evidence>
<organism evidence="3 5">
    <name type="scientific">Erinaceus europaeus</name>
    <name type="common">Western European hedgehog</name>
    <dbReference type="NCBI Taxonomy" id="9365"/>
    <lineage>
        <taxon>Eukaryota</taxon>
        <taxon>Metazoa</taxon>
        <taxon>Chordata</taxon>
        <taxon>Craniata</taxon>
        <taxon>Vertebrata</taxon>
        <taxon>Euteleostomi</taxon>
        <taxon>Mammalia</taxon>
        <taxon>Eutheria</taxon>
        <taxon>Laurasiatheria</taxon>
        <taxon>Eulipotyphla</taxon>
        <taxon>Erinaceidae</taxon>
        <taxon>Erinaceinae</taxon>
        <taxon>Erinaceus</taxon>
    </lineage>
</organism>
<dbReference type="Gene3D" id="1.20.1250.10">
    <property type="match status" value="1"/>
</dbReference>
<feature type="transmembrane region" description="Helical" evidence="1">
    <location>
        <begin position="188"/>
        <end position="206"/>
    </location>
</feature>
<protein>
    <submittedName>
        <fullName evidence="4 5">Fms-related tyrosine kinase 3 ligand isoform X1</fullName>
    </submittedName>
</protein>
<keyword evidence="4 5" id="KW-0808">Transferase</keyword>
<dbReference type="RefSeq" id="XP_060030149.1">
    <property type="nucleotide sequence ID" value="XM_060174166.1"/>
</dbReference>
<dbReference type="GeneID" id="103120862"/>
<gene>
    <name evidence="4 5 6" type="primary">FLT3LG</name>
</gene>
<keyword evidence="2" id="KW-0732">Signal</keyword>
<proteinExistence type="predicted"/>
<dbReference type="PANTHER" id="PTHR11032:SF1">
    <property type="entry name" value="FMS-RELATED TYROSINE KINASE 3 LIGAND"/>
    <property type="match status" value="1"/>
</dbReference>
<dbReference type="Proteomes" id="UP001652624">
    <property type="component" value="Chromosome 2"/>
</dbReference>
<dbReference type="InterPro" id="IPR004213">
    <property type="entry name" value="Flt3_lig"/>
</dbReference>
<name>A0ABM3W0Q1_ERIEU</name>
<dbReference type="PANTHER" id="PTHR11032">
    <property type="entry name" value="SL CYTOKINE"/>
    <property type="match status" value="1"/>
</dbReference>
<evidence type="ECO:0000256" key="1">
    <source>
        <dbReference type="SAM" id="Phobius"/>
    </source>
</evidence>
<keyword evidence="3" id="KW-1185">Reference proteome</keyword>
<feature type="chain" id="PRO_5045025449" evidence="2">
    <location>
        <begin position="27"/>
        <end position="229"/>
    </location>
</feature>
<evidence type="ECO:0000313" key="6">
    <source>
        <dbReference type="RefSeq" id="XP_060030156.1"/>
    </source>
</evidence>
<dbReference type="SUPFAM" id="SSF47266">
    <property type="entry name" value="4-helical cytokines"/>
    <property type="match status" value="1"/>
</dbReference>
<dbReference type="RefSeq" id="XP_060030156.1">
    <property type="nucleotide sequence ID" value="XM_060174173.1"/>
</dbReference>
<reference evidence="3 4" key="1">
    <citation type="submission" date="2025-05" db="UniProtKB">
        <authorList>
            <consortium name="RefSeq"/>
        </authorList>
    </citation>
    <scope>NUCLEOTIDE SEQUENCE [LARGE SCALE GENOMIC DNA]</scope>
</reference>
<dbReference type="RefSeq" id="XP_060030150.1">
    <property type="nucleotide sequence ID" value="XM_060174167.1"/>
</dbReference>
<keyword evidence="1" id="KW-0812">Transmembrane</keyword>
<keyword evidence="1" id="KW-1133">Transmembrane helix</keyword>
<evidence type="ECO:0000313" key="4">
    <source>
        <dbReference type="RefSeq" id="XP_060030149.1"/>
    </source>
</evidence>
<dbReference type="InterPro" id="IPR009079">
    <property type="entry name" value="4_helix_cytokine-like_core"/>
</dbReference>
<sequence>MTVLAPAWSPTSLLLLLLPLLSPGLPGSPGCSFKHSPVSSTFSDKILKLTKYLLQDYPVTVPSNLQDDEICGAFWRLVLAQRWMGRLQTVAGSEMQKLLEEVDTEISFVTSCAFQPLPSCLRFVQTNISHLLQDTSRQLDALRLGITGRNFSQCLEVQCQPDSSTLQPLRTPGALGSMEPPAPAASPLLLLLLPLLPALLAAAWCLRRRATPRPAEPVHPVSSPREQLV</sequence>
<dbReference type="GO" id="GO:0016301">
    <property type="term" value="F:kinase activity"/>
    <property type="evidence" value="ECO:0007669"/>
    <property type="project" value="UniProtKB-KW"/>
</dbReference>
<keyword evidence="4 5" id="KW-0418">Kinase</keyword>
<accession>A0ABM3W0Q1</accession>
<dbReference type="Pfam" id="PF02947">
    <property type="entry name" value="Flt3_lig"/>
    <property type="match status" value="1"/>
</dbReference>
<feature type="signal peptide" evidence="2">
    <location>
        <begin position="1"/>
        <end position="26"/>
    </location>
</feature>